<evidence type="ECO:0000256" key="4">
    <source>
        <dbReference type="ARBA" id="ARBA00022833"/>
    </source>
</evidence>
<dbReference type="NCBIfam" id="NF004313">
    <property type="entry name" value="PRK05710.1-2"/>
    <property type="match status" value="1"/>
</dbReference>
<dbReference type="InterPro" id="IPR049940">
    <property type="entry name" value="GluQ/Sye"/>
</dbReference>
<dbReference type="PANTHER" id="PTHR43311:SF1">
    <property type="entry name" value="GLUTAMYL-Q TRNA(ASP) SYNTHETASE"/>
    <property type="match status" value="1"/>
</dbReference>
<gene>
    <name evidence="10" type="primary">gluQRS</name>
    <name evidence="7" type="synonym">gluQ</name>
    <name evidence="10" type="ORF">IFO67_16240</name>
</gene>
<comment type="cofactor">
    <cofactor evidence="7">
        <name>Zn(2+)</name>
        <dbReference type="ChEBI" id="CHEBI:29105"/>
    </cofactor>
    <text evidence="7">Binds 1 zinc ion per subunit.</text>
</comment>
<evidence type="ECO:0000256" key="7">
    <source>
        <dbReference type="HAMAP-Rule" id="MF_01428"/>
    </source>
</evidence>
<dbReference type="Pfam" id="PF00749">
    <property type="entry name" value="tRNA-synt_1c"/>
    <property type="match status" value="2"/>
</dbReference>
<evidence type="ECO:0000256" key="1">
    <source>
        <dbReference type="ARBA" id="ARBA00022598"/>
    </source>
</evidence>
<evidence type="ECO:0000259" key="9">
    <source>
        <dbReference type="Pfam" id="PF00749"/>
    </source>
</evidence>
<feature type="binding site" evidence="7">
    <location>
        <position position="47"/>
    </location>
    <ligand>
        <name>L-glutamate</name>
        <dbReference type="ChEBI" id="CHEBI:29985"/>
    </ligand>
</feature>
<proteinExistence type="inferred from homology"/>
<dbReference type="Gene3D" id="3.40.50.620">
    <property type="entry name" value="HUPs"/>
    <property type="match status" value="1"/>
</dbReference>
<feature type="binding site" evidence="7">
    <location>
        <position position="103"/>
    </location>
    <ligand>
        <name>Zn(2+)</name>
        <dbReference type="ChEBI" id="CHEBI:29105"/>
    </ligand>
</feature>
<dbReference type="InterPro" id="IPR014729">
    <property type="entry name" value="Rossmann-like_a/b/a_fold"/>
</dbReference>
<feature type="binding site" evidence="7">
    <location>
        <position position="180"/>
    </location>
    <ligand>
        <name>L-glutamate</name>
        <dbReference type="ChEBI" id="CHEBI:29985"/>
    </ligand>
</feature>
<accession>A0ABR9BGS3</accession>
<feature type="binding site" evidence="7">
    <location>
        <position position="123"/>
    </location>
    <ligand>
        <name>Zn(2+)</name>
        <dbReference type="ChEBI" id="CHEBI:29105"/>
    </ligand>
</feature>
<feature type="short sequence motif" description="'HIGH' region" evidence="7">
    <location>
        <begin position="14"/>
        <end position="24"/>
    </location>
</feature>
<dbReference type="Proteomes" id="UP000603602">
    <property type="component" value="Unassembled WGS sequence"/>
</dbReference>
<dbReference type="InterPro" id="IPR020058">
    <property type="entry name" value="Glu/Gln-tRNA-synth_Ib_cat-dom"/>
</dbReference>
<dbReference type="InterPro" id="IPR022380">
    <property type="entry name" value="Glu-Q_tRNA(Asp)_Synthase"/>
</dbReference>
<evidence type="ECO:0000256" key="3">
    <source>
        <dbReference type="ARBA" id="ARBA00022741"/>
    </source>
</evidence>
<feature type="binding site" evidence="7">
    <location>
        <position position="127"/>
    </location>
    <ligand>
        <name>Zn(2+)</name>
        <dbReference type="ChEBI" id="CHEBI:29105"/>
    </ligand>
</feature>
<feature type="short sequence motif" description="'KMSKS' region" evidence="7">
    <location>
        <begin position="236"/>
        <end position="240"/>
    </location>
</feature>
<dbReference type="EC" id="6.1.1.-" evidence="7"/>
<dbReference type="RefSeq" id="WP_187719477.1">
    <property type="nucleotide sequence ID" value="NZ_JACTAH010000002.1"/>
</dbReference>
<dbReference type="PRINTS" id="PR00987">
    <property type="entry name" value="TRNASYNTHGLU"/>
</dbReference>
<dbReference type="GO" id="GO:0016874">
    <property type="term" value="F:ligase activity"/>
    <property type="evidence" value="ECO:0007669"/>
    <property type="project" value="UniProtKB-KW"/>
</dbReference>
<evidence type="ECO:0000313" key="11">
    <source>
        <dbReference type="Proteomes" id="UP000603602"/>
    </source>
</evidence>
<keyword evidence="6 7" id="KW-0030">Aminoacyl-tRNA synthetase</keyword>
<dbReference type="SUPFAM" id="SSF52374">
    <property type="entry name" value="Nucleotidylyl transferase"/>
    <property type="match status" value="1"/>
</dbReference>
<comment type="similarity">
    <text evidence="7">Belongs to the class-I aminoacyl-tRNA synthetase family. GluQ subfamily.</text>
</comment>
<feature type="binding site" evidence="7">
    <location>
        <position position="198"/>
    </location>
    <ligand>
        <name>L-glutamate</name>
        <dbReference type="ChEBI" id="CHEBI:29985"/>
    </ligand>
</feature>
<dbReference type="InterPro" id="IPR000924">
    <property type="entry name" value="Glu/Gln-tRNA-synth"/>
</dbReference>
<dbReference type="HAMAP" id="MF_01428">
    <property type="entry name" value="Glu_Q_tRNA_synth"/>
    <property type="match status" value="1"/>
</dbReference>
<keyword evidence="11" id="KW-1185">Reference proteome</keyword>
<feature type="binding site" evidence="7">
    <location>
        <position position="239"/>
    </location>
    <ligand>
        <name>ATP</name>
        <dbReference type="ChEBI" id="CHEBI:30616"/>
    </ligand>
</feature>
<dbReference type="PANTHER" id="PTHR43311">
    <property type="entry name" value="GLUTAMATE--TRNA LIGASE"/>
    <property type="match status" value="1"/>
</dbReference>
<name>A0ABR9BGS3_9RHOO</name>
<feature type="domain" description="Glutamyl/glutaminyl-tRNA synthetase class Ib catalytic" evidence="9">
    <location>
        <begin position="11"/>
        <end position="112"/>
    </location>
</feature>
<protein>
    <recommendedName>
        <fullName evidence="7">Glutamyl-Q tRNA(Asp) synthetase</fullName>
        <shortName evidence="7">Glu-Q-RSs</shortName>
        <ecNumber evidence="7">6.1.1.-</ecNumber>
    </recommendedName>
</protein>
<keyword evidence="4 7" id="KW-0862">Zinc</keyword>
<reference evidence="11" key="1">
    <citation type="submission" date="2023-07" db="EMBL/GenBank/DDBJ databases">
        <title>Thauera sp. CAU 1555 isolated from sand of Yaerae Beach.</title>
        <authorList>
            <person name="Kim W."/>
        </authorList>
    </citation>
    <scope>NUCLEOTIDE SEQUENCE [LARGE SCALE GENOMIC DNA]</scope>
    <source>
        <strain evidence="11">CAU 1555</strain>
    </source>
</reference>
<keyword evidence="5 7" id="KW-0067">ATP-binding</keyword>
<keyword evidence="2 7" id="KW-0479">Metal-binding</keyword>
<feature type="binding site" evidence="7">
    <location>
        <begin position="11"/>
        <end position="15"/>
    </location>
    <ligand>
        <name>L-glutamate</name>
        <dbReference type="ChEBI" id="CHEBI:29985"/>
    </ligand>
</feature>
<evidence type="ECO:0000256" key="5">
    <source>
        <dbReference type="ARBA" id="ARBA00022840"/>
    </source>
</evidence>
<evidence type="ECO:0000256" key="8">
    <source>
        <dbReference type="RuleBase" id="RU363037"/>
    </source>
</evidence>
<feature type="binding site" evidence="7">
    <location>
        <position position="105"/>
    </location>
    <ligand>
        <name>Zn(2+)</name>
        <dbReference type="ChEBI" id="CHEBI:29105"/>
    </ligand>
</feature>
<comment type="caution">
    <text evidence="10">The sequence shown here is derived from an EMBL/GenBank/DDBJ whole genome shotgun (WGS) entry which is preliminary data.</text>
</comment>
<sequence>MTPPVQPYVGRFAPSPTGPLHFGSLVAATGSYLDARHHGGRWLLRIEDVDAPRCIPGAAEGILRTLERFGFEWDGEPVWQSRRTTAYADALERLKAGGHAYACACTRRELAEAPLARDGSRIYPGTCRNGPPPGRLARAWRVRVAGSIAFDDAVQGAQEEDLERELGDFVVLRADGLFAYQLAVVVDDADAGVTHVVRGADLLDSTGRQRYLQRLLGMAELHYAHLPLATNAAGEKLSKQTLASAIDEQPAAAALLAALAFLGQNPPSQLAGATLAEIWQWARAHWSLARVPRRHAIPAPGLQGFPPPTTEKSNG</sequence>
<keyword evidence="1 7" id="KW-0436">Ligase</keyword>
<keyword evidence="3 7" id="KW-0547">Nucleotide-binding</keyword>
<evidence type="ECO:0000256" key="6">
    <source>
        <dbReference type="ARBA" id="ARBA00023146"/>
    </source>
</evidence>
<keyword evidence="8" id="KW-0648">Protein biosynthesis</keyword>
<evidence type="ECO:0000313" key="10">
    <source>
        <dbReference type="EMBL" id="MBD8504441.1"/>
    </source>
</evidence>
<feature type="domain" description="Glutamyl/glutaminyl-tRNA synthetase class Ib catalytic" evidence="9">
    <location>
        <begin position="145"/>
        <end position="248"/>
    </location>
</feature>
<organism evidence="10 11">
    <name type="scientific">Thauera sedimentorum</name>
    <dbReference type="NCBI Taxonomy" id="2767595"/>
    <lineage>
        <taxon>Bacteria</taxon>
        <taxon>Pseudomonadati</taxon>
        <taxon>Pseudomonadota</taxon>
        <taxon>Betaproteobacteria</taxon>
        <taxon>Rhodocyclales</taxon>
        <taxon>Zoogloeaceae</taxon>
        <taxon>Thauera</taxon>
    </lineage>
</organism>
<dbReference type="NCBIfam" id="TIGR03838">
    <property type="entry name" value="queuosine_YadB"/>
    <property type="match status" value="1"/>
</dbReference>
<dbReference type="EMBL" id="JACYTO010000002">
    <property type="protein sequence ID" value="MBD8504441.1"/>
    <property type="molecule type" value="Genomic_DNA"/>
</dbReference>
<dbReference type="NCBIfam" id="NF004314">
    <property type="entry name" value="PRK05710.1-3"/>
    <property type="match status" value="1"/>
</dbReference>
<comment type="function">
    <text evidence="7">Catalyzes the tRNA-independent activation of glutamate in presence of ATP and the subsequent transfer of glutamate onto a tRNA(Asp). Glutamate is transferred on the 2-amino-5-(4,5-dihydroxy-2-cyclopenten-1-yl) moiety of the queuosine in the wobble position of the QUC anticodon.</text>
</comment>
<evidence type="ECO:0000256" key="2">
    <source>
        <dbReference type="ARBA" id="ARBA00022723"/>
    </source>
</evidence>